<dbReference type="EMBL" id="JAHHGZ010000031">
    <property type="protein sequence ID" value="MBW4670434.1"/>
    <property type="molecule type" value="Genomic_DNA"/>
</dbReference>
<comment type="caution">
    <text evidence="2">The sequence shown here is derived from an EMBL/GenBank/DDBJ whole genome shotgun (WGS) entry which is preliminary data.</text>
</comment>
<evidence type="ECO:0000259" key="1">
    <source>
        <dbReference type="Pfam" id="PF15565"/>
    </source>
</evidence>
<dbReference type="InterPro" id="IPR029084">
    <property type="entry name" value="Imm30"/>
</dbReference>
<accession>A0A951QQ70</accession>
<feature type="domain" description="Immunity protein 30" evidence="1">
    <location>
        <begin position="13"/>
        <end position="109"/>
    </location>
</feature>
<dbReference type="Proteomes" id="UP000729701">
    <property type="component" value="Unassembled WGS sequence"/>
</dbReference>
<protein>
    <recommendedName>
        <fullName evidence="1">Immunity protein 30 domain-containing protein</fullName>
    </recommendedName>
</protein>
<reference evidence="2" key="2">
    <citation type="journal article" date="2022" name="Microbiol. Resour. Announc.">
        <title>Metagenome Sequencing to Explore Phylogenomics of Terrestrial Cyanobacteria.</title>
        <authorList>
            <person name="Ward R.D."/>
            <person name="Stajich J.E."/>
            <person name="Johansen J.R."/>
            <person name="Huntemann M."/>
            <person name="Clum A."/>
            <person name="Foster B."/>
            <person name="Foster B."/>
            <person name="Roux S."/>
            <person name="Palaniappan K."/>
            <person name="Varghese N."/>
            <person name="Mukherjee S."/>
            <person name="Reddy T.B.K."/>
            <person name="Daum C."/>
            <person name="Copeland A."/>
            <person name="Chen I.A."/>
            <person name="Ivanova N.N."/>
            <person name="Kyrpides N.C."/>
            <person name="Shapiro N."/>
            <person name="Eloe-Fadrosh E.A."/>
            <person name="Pietrasiak N."/>
        </authorList>
    </citation>
    <scope>NUCLEOTIDE SEQUENCE</scope>
    <source>
        <strain evidence="2">GSE-NOS-MK-12-04C</strain>
    </source>
</reference>
<proteinExistence type="predicted"/>
<sequence>MSDNNLISTLKANKLMRSKKEVLAFDNALTELAKNTADVDLEELHLILDDKCQHEEVMWGLVHFLESFDAREQLQALLNVVQELVVSAPEWTEIIHYRIFNDKPTRFLYQDILRPADLNTQQLVTKILEDIARKHELINV</sequence>
<name>A0A951QQ70_9CYAN</name>
<evidence type="ECO:0000313" key="2">
    <source>
        <dbReference type="EMBL" id="MBW4670434.1"/>
    </source>
</evidence>
<dbReference type="Pfam" id="PF15565">
    <property type="entry name" value="Imm30"/>
    <property type="match status" value="1"/>
</dbReference>
<organism evidence="2 3">
    <name type="scientific">Cyanomargarita calcarea GSE-NOS-MK-12-04C</name>
    <dbReference type="NCBI Taxonomy" id="2839659"/>
    <lineage>
        <taxon>Bacteria</taxon>
        <taxon>Bacillati</taxon>
        <taxon>Cyanobacteriota</taxon>
        <taxon>Cyanophyceae</taxon>
        <taxon>Nostocales</taxon>
        <taxon>Cyanomargaritaceae</taxon>
        <taxon>Cyanomargarita</taxon>
    </lineage>
</organism>
<reference evidence="2" key="1">
    <citation type="submission" date="2021-05" db="EMBL/GenBank/DDBJ databases">
        <authorList>
            <person name="Pietrasiak N."/>
            <person name="Ward R."/>
            <person name="Stajich J.E."/>
            <person name="Kurbessoian T."/>
        </authorList>
    </citation>
    <scope>NUCLEOTIDE SEQUENCE</scope>
    <source>
        <strain evidence="2">GSE-NOS-MK-12-04C</strain>
    </source>
</reference>
<gene>
    <name evidence="2" type="ORF">KME60_24215</name>
</gene>
<dbReference type="AlphaFoldDB" id="A0A951QQ70"/>
<evidence type="ECO:0000313" key="3">
    <source>
        <dbReference type="Proteomes" id="UP000729701"/>
    </source>
</evidence>